<accession>F4C8N4</accession>
<protein>
    <submittedName>
        <fullName evidence="2">Cyclic nucleotide-binding protein</fullName>
    </submittedName>
</protein>
<proteinExistence type="predicted"/>
<dbReference type="InterPro" id="IPR014710">
    <property type="entry name" value="RmlC-like_jellyroll"/>
</dbReference>
<feature type="domain" description="Cyclic nucleotide-binding" evidence="1">
    <location>
        <begin position="39"/>
        <end position="124"/>
    </location>
</feature>
<dbReference type="InterPro" id="IPR000595">
    <property type="entry name" value="cNMP-bd_dom"/>
</dbReference>
<dbReference type="OrthoDB" id="1092431at2"/>
<dbReference type="eggNOG" id="COG0664">
    <property type="taxonomic scope" value="Bacteria"/>
</dbReference>
<dbReference type="SUPFAM" id="SSF51206">
    <property type="entry name" value="cAMP-binding domain-like"/>
    <property type="match status" value="1"/>
</dbReference>
<gene>
    <name evidence="2" type="ordered locus">Sph21_4338</name>
</gene>
<dbReference type="AlphaFoldDB" id="F4C8N4"/>
<name>F4C8N4_SPHS2</name>
<evidence type="ECO:0000313" key="2">
    <source>
        <dbReference type="EMBL" id="ADZ80860.1"/>
    </source>
</evidence>
<dbReference type="KEGG" id="shg:Sph21_4338"/>
<reference evidence="2" key="1">
    <citation type="submission" date="2011-03" db="EMBL/GenBank/DDBJ databases">
        <title>Complete sequence of Sphingobacterium sp. 21.</title>
        <authorList>
            <consortium name="US DOE Joint Genome Institute"/>
            <person name="Lucas S."/>
            <person name="Copeland A."/>
            <person name="Lapidus A."/>
            <person name="Cheng J.-F."/>
            <person name="Goodwin L."/>
            <person name="Pitluck S."/>
            <person name="Davenport K."/>
            <person name="Detter J.C."/>
            <person name="Han C."/>
            <person name="Tapia R."/>
            <person name="Land M."/>
            <person name="Hauser L."/>
            <person name="Kyrpides N."/>
            <person name="Ivanova N."/>
            <person name="Ovchinnikova G."/>
            <person name="Pagani I."/>
            <person name="Siebers A.K."/>
            <person name="Allgaier M."/>
            <person name="Thelen M.P."/>
            <person name="Hugenholtz P."/>
            <person name="Woyke T."/>
        </authorList>
    </citation>
    <scope>NUCLEOTIDE SEQUENCE</scope>
    <source>
        <strain evidence="2">21</strain>
    </source>
</reference>
<dbReference type="Gene3D" id="2.60.120.10">
    <property type="entry name" value="Jelly Rolls"/>
    <property type="match status" value="1"/>
</dbReference>
<dbReference type="STRING" id="743722.Sph21_4338"/>
<dbReference type="InterPro" id="IPR018490">
    <property type="entry name" value="cNMP-bd_dom_sf"/>
</dbReference>
<dbReference type="PATRIC" id="fig|743722.3.peg.4620"/>
<evidence type="ECO:0000259" key="1">
    <source>
        <dbReference type="Pfam" id="PF00027"/>
    </source>
</evidence>
<dbReference type="Pfam" id="PF00027">
    <property type="entry name" value="cNMP_binding"/>
    <property type="match status" value="1"/>
</dbReference>
<dbReference type="EMBL" id="CP002584">
    <property type="protein sequence ID" value="ADZ80860.1"/>
    <property type="molecule type" value="Genomic_DNA"/>
</dbReference>
<dbReference type="HOGENOM" id="CLU_075053_9_2_10"/>
<organism evidence="2">
    <name type="scientific">Sphingobacterium sp. (strain 21)</name>
    <dbReference type="NCBI Taxonomy" id="743722"/>
    <lineage>
        <taxon>Bacteria</taxon>
        <taxon>Pseudomonadati</taxon>
        <taxon>Bacteroidota</taxon>
        <taxon>Sphingobacteriia</taxon>
        <taxon>Sphingobacteriales</taxon>
        <taxon>Sphingobacteriaceae</taxon>
        <taxon>Sphingobacterium</taxon>
    </lineage>
</organism>
<sequence>MKVQSSDANHYRSLLQHIASRVHLQPEEEAYICSVFRLRKLLPRQYLLAQGEICRYESYVCEGLLRSFHVDEKGNEHTLHFALEDWWISDLHSFLREEPARRNIISLERSVVLQIDLKHREELLHHIPKMERFWRILNESASMAQDRRIMDNISLSGIESYRALLKKYPHIEQRLPQKHIASFLGMTPVFLSQIRKEVIKGG</sequence>